<keyword evidence="2" id="KW-1185">Reference proteome</keyword>
<sequence>MSKKITNIHTKITNKYNQSNLKDNKSQDFLGEIVKELCNLYNEESSKFKSEELIFEILEQFLAEKKQNPDNIINWCLNDEINPT</sequence>
<reference evidence="1" key="1">
    <citation type="submission" date="2021-06" db="EMBL/GenBank/DDBJ databases">
        <authorList>
            <person name="Kallberg Y."/>
            <person name="Tangrot J."/>
            <person name="Rosling A."/>
        </authorList>
    </citation>
    <scope>NUCLEOTIDE SEQUENCE</scope>
    <source>
        <strain evidence="1">AU212A</strain>
    </source>
</reference>
<name>A0ACA9KJ50_9GLOM</name>
<feature type="non-terminal residue" evidence="1">
    <location>
        <position position="84"/>
    </location>
</feature>
<accession>A0ACA9KJ50</accession>
<proteinExistence type="predicted"/>
<comment type="caution">
    <text evidence="1">The sequence shown here is derived from an EMBL/GenBank/DDBJ whole genome shotgun (WGS) entry which is preliminary data.</text>
</comment>
<gene>
    <name evidence="1" type="ORF">SCALOS_LOCUS2240</name>
</gene>
<protein>
    <submittedName>
        <fullName evidence="1">7249_t:CDS:1</fullName>
    </submittedName>
</protein>
<evidence type="ECO:0000313" key="1">
    <source>
        <dbReference type="EMBL" id="CAG8476341.1"/>
    </source>
</evidence>
<evidence type="ECO:0000313" key="2">
    <source>
        <dbReference type="Proteomes" id="UP000789860"/>
    </source>
</evidence>
<dbReference type="Proteomes" id="UP000789860">
    <property type="component" value="Unassembled WGS sequence"/>
</dbReference>
<organism evidence="1 2">
    <name type="scientific">Scutellospora calospora</name>
    <dbReference type="NCBI Taxonomy" id="85575"/>
    <lineage>
        <taxon>Eukaryota</taxon>
        <taxon>Fungi</taxon>
        <taxon>Fungi incertae sedis</taxon>
        <taxon>Mucoromycota</taxon>
        <taxon>Glomeromycotina</taxon>
        <taxon>Glomeromycetes</taxon>
        <taxon>Diversisporales</taxon>
        <taxon>Gigasporaceae</taxon>
        <taxon>Scutellospora</taxon>
    </lineage>
</organism>
<dbReference type="EMBL" id="CAJVPM010001907">
    <property type="protein sequence ID" value="CAG8476341.1"/>
    <property type="molecule type" value="Genomic_DNA"/>
</dbReference>